<dbReference type="RefSeq" id="WP_179169097.1">
    <property type="nucleotide sequence ID" value="NZ_CP058529.1"/>
</dbReference>
<keyword evidence="16" id="KW-1185">Reference proteome</keyword>
<evidence type="ECO:0000256" key="7">
    <source>
        <dbReference type="ARBA" id="ARBA00022833"/>
    </source>
</evidence>
<evidence type="ECO:0000256" key="12">
    <source>
        <dbReference type="HAMAP-Rule" id="MF_00041"/>
    </source>
</evidence>
<dbReference type="EC" id="6.1.1.16" evidence="12"/>
<comment type="catalytic activity">
    <reaction evidence="11 12">
        <text>tRNA(Cys) + L-cysteine + ATP = L-cysteinyl-tRNA(Cys) + AMP + diphosphate</text>
        <dbReference type="Rhea" id="RHEA:17773"/>
        <dbReference type="Rhea" id="RHEA-COMP:9661"/>
        <dbReference type="Rhea" id="RHEA-COMP:9679"/>
        <dbReference type="ChEBI" id="CHEBI:30616"/>
        <dbReference type="ChEBI" id="CHEBI:33019"/>
        <dbReference type="ChEBI" id="CHEBI:35235"/>
        <dbReference type="ChEBI" id="CHEBI:78442"/>
        <dbReference type="ChEBI" id="CHEBI:78517"/>
        <dbReference type="ChEBI" id="CHEBI:456215"/>
        <dbReference type="EC" id="6.1.1.16"/>
    </reaction>
</comment>
<evidence type="ECO:0000256" key="10">
    <source>
        <dbReference type="ARBA" id="ARBA00023146"/>
    </source>
</evidence>
<feature type="short sequence motif" description="'HIGH' region" evidence="12">
    <location>
        <begin position="30"/>
        <end position="40"/>
    </location>
</feature>
<dbReference type="Pfam" id="PF01406">
    <property type="entry name" value="tRNA-synt_1e"/>
    <property type="match status" value="1"/>
</dbReference>
<organism evidence="15 16">
    <name type="scientific">Halorarum halophilum</name>
    <dbReference type="NCBI Taxonomy" id="2743090"/>
    <lineage>
        <taxon>Archaea</taxon>
        <taxon>Methanobacteriati</taxon>
        <taxon>Methanobacteriota</taxon>
        <taxon>Stenosarchaea group</taxon>
        <taxon>Halobacteria</taxon>
        <taxon>Halobacteriales</taxon>
        <taxon>Haloferacaceae</taxon>
        <taxon>Halorarum</taxon>
    </lineage>
</organism>
<dbReference type="CDD" id="cd00672">
    <property type="entry name" value="CysRS_core"/>
    <property type="match status" value="1"/>
</dbReference>
<evidence type="ECO:0000256" key="11">
    <source>
        <dbReference type="ARBA" id="ARBA00047398"/>
    </source>
</evidence>
<dbReference type="HAMAP" id="MF_00041">
    <property type="entry name" value="Cys_tRNA_synth"/>
    <property type="match status" value="1"/>
</dbReference>
<evidence type="ECO:0000256" key="5">
    <source>
        <dbReference type="ARBA" id="ARBA00022723"/>
    </source>
</evidence>
<dbReference type="InterPro" id="IPR056411">
    <property type="entry name" value="CysS_C"/>
</dbReference>
<keyword evidence="5 12" id="KW-0479">Metal-binding</keyword>
<dbReference type="OrthoDB" id="9445at2157"/>
<dbReference type="GO" id="GO:0006423">
    <property type="term" value="P:cysteinyl-tRNA aminoacylation"/>
    <property type="evidence" value="ECO:0007669"/>
    <property type="project" value="UniProtKB-UniRule"/>
</dbReference>
<dbReference type="PANTHER" id="PTHR10890">
    <property type="entry name" value="CYSTEINYL-TRNA SYNTHETASE"/>
    <property type="match status" value="1"/>
</dbReference>
<evidence type="ECO:0000256" key="1">
    <source>
        <dbReference type="ARBA" id="ARBA00004496"/>
    </source>
</evidence>
<dbReference type="Proteomes" id="UP000509750">
    <property type="component" value="Chromosome"/>
</dbReference>
<keyword evidence="6 12" id="KW-0547">Nucleotide-binding</keyword>
<feature type="short sequence motif" description="'KMSKS' region" evidence="12">
    <location>
        <begin position="285"/>
        <end position="289"/>
    </location>
</feature>
<sequence>MSLSVTDTLSGERRPFDVEDDEVLLYVCGLTVSDEAHLGHARLWFHADILHRWLEHLGYDVRHVENVTDVNEKIAARVGEREGWDTEADVARHFTREVIEDMRGLNLLRAEVYPRVSEHVPEIVDLVGTLVERGYAYEANGSVYFDVTRFDRYGELSNQKLDELESDADADELAEKRHPTDFALWKAGGVSESAVREHRKHEHDDALPSGMTWDSPWGEGRPGWHIECSAMSMTHLGETLDVHMGGRDLVFPHHENEIAQSEAATDRTFARYWLHNGLLRTKEDKMSSSLGNFFTASDALKEFGVNVIRTFYLGAQYRGDQTFSEDAIVEAEERWERLERAYEAAVDACDSVDAGSKSADDDLRESVETTREAFTEAMNHDLDVRTAYNALLDLATAVNRHVGANRPDDATADANADGDDDGSASYDYRGLRRAVETFEELGGDVFGLELGREADGDVELAGDLVELVLDVREREREAGNYERADELRDDLEALGVEVEDSAEGATYRFE</sequence>
<dbReference type="SUPFAM" id="SSF52374">
    <property type="entry name" value="Nucleotidylyl transferase"/>
    <property type="match status" value="1"/>
</dbReference>
<dbReference type="KEGG" id="halg:HUG10_08135"/>
<dbReference type="SMART" id="SM00840">
    <property type="entry name" value="DALR_2"/>
    <property type="match status" value="1"/>
</dbReference>
<evidence type="ECO:0000313" key="16">
    <source>
        <dbReference type="Proteomes" id="UP000509750"/>
    </source>
</evidence>
<feature type="binding site" evidence="12">
    <location>
        <position position="28"/>
    </location>
    <ligand>
        <name>Zn(2+)</name>
        <dbReference type="ChEBI" id="CHEBI:29105"/>
    </ligand>
</feature>
<feature type="domain" description="Cysteinyl-tRNA synthetase class Ia DALR" evidence="14">
    <location>
        <begin position="373"/>
        <end position="458"/>
    </location>
</feature>
<dbReference type="GO" id="GO:0004817">
    <property type="term" value="F:cysteine-tRNA ligase activity"/>
    <property type="evidence" value="ECO:0007669"/>
    <property type="project" value="UniProtKB-UniRule"/>
</dbReference>
<dbReference type="EMBL" id="CP058529">
    <property type="protein sequence ID" value="QLG27522.1"/>
    <property type="molecule type" value="Genomic_DNA"/>
</dbReference>
<comment type="cofactor">
    <cofactor evidence="12">
        <name>Zn(2+)</name>
        <dbReference type="ChEBI" id="CHEBI:29105"/>
    </cofactor>
    <text evidence="12">Binds 1 zinc ion per subunit.</text>
</comment>
<dbReference type="InterPro" id="IPR015273">
    <property type="entry name" value="Cys-tRNA-synt_Ia_DALR"/>
</dbReference>
<dbReference type="PRINTS" id="PR00983">
    <property type="entry name" value="TRNASYNTHCYS"/>
</dbReference>
<keyword evidence="3 12" id="KW-0963">Cytoplasm</keyword>
<dbReference type="AlphaFoldDB" id="A0A7D5KM94"/>
<feature type="region of interest" description="Disordered" evidence="13">
    <location>
        <begin position="404"/>
        <end position="425"/>
    </location>
</feature>
<evidence type="ECO:0000259" key="14">
    <source>
        <dbReference type="SMART" id="SM00840"/>
    </source>
</evidence>
<evidence type="ECO:0000256" key="8">
    <source>
        <dbReference type="ARBA" id="ARBA00022840"/>
    </source>
</evidence>
<dbReference type="InterPro" id="IPR009080">
    <property type="entry name" value="tRNAsynth_Ia_anticodon-bd"/>
</dbReference>
<gene>
    <name evidence="12" type="primary">cysS</name>
    <name evidence="15" type="ORF">HUG10_08135</name>
</gene>
<dbReference type="SUPFAM" id="SSF47323">
    <property type="entry name" value="Anticodon-binding domain of a subclass of class I aminoacyl-tRNA synthetases"/>
    <property type="match status" value="1"/>
</dbReference>
<evidence type="ECO:0000256" key="4">
    <source>
        <dbReference type="ARBA" id="ARBA00022598"/>
    </source>
</evidence>
<feature type="binding site" evidence="12">
    <location>
        <position position="288"/>
    </location>
    <ligand>
        <name>ATP</name>
        <dbReference type="ChEBI" id="CHEBI:30616"/>
    </ligand>
</feature>
<proteinExistence type="inferred from homology"/>
<protein>
    <recommendedName>
        <fullName evidence="12">Cysteine--tRNA ligase</fullName>
        <ecNumber evidence="12">6.1.1.16</ecNumber>
    </recommendedName>
    <alternativeName>
        <fullName evidence="12">Cysteinyl-tRNA synthetase</fullName>
        <shortName evidence="12">CysRS</shortName>
    </alternativeName>
</protein>
<dbReference type="InterPro" id="IPR024909">
    <property type="entry name" value="Cys-tRNA/MSH_ligase"/>
</dbReference>
<feature type="binding site" evidence="12">
    <location>
        <position position="253"/>
    </location>
    <ligand>
        <name>Zn(2+)</name>
        <dbReference type="ChEBI" id="CHEBI:29105"/>
    </ligand>
</feature>
<dbReference type="Gene3D" id="3.40.50.620">
    <property type="entry name" value="HUPs"/>
    <property type="match status" value="1"/>
</dbReference>
<reference evidence="15 16" key="1">
    <citation type="submission" date="2020-07" db="EMBL/GenBank/DDBJ databases">
        <title>Gai3-2, isolated from salt lake.</title>
        <authorList>
            <person name="Cui H."/>
            <person name="Shi X."/>
        </authorList>
    </citation>
    <scope>NUCLEOTIDE SEQUENCE [LARGE SCALE GENOMIC DNA]</scope>
    <source>
        <strain evidence="15 16">Gai3-2</strain>
    </source>
</reference>
<keyword evidence="4 12" id="KW-0436">Ligase</keyword>
<accession>A0A7D5KM94</accession>
<keyword evidence="10 12" id="KW-0030">Aminoacyl-tRNA synthetase</keyword>
<keyword evidence="7 12" id="KW-0862">Zinc</keyword>
<evidence type="ECO:0000256" key="2">
    <source>
        <dbReference type="ARBA" id="ARBA00005594"/>
    </source>
</evidence>
<dbReference type="InterPro" id="IPR032678">
    <property type="entry name" value="tRNA-synt_1_cat_dom"/>
</dbReference>
<evidence type="ECO:0000256" key="13">
    <source>
        <dbReference type="SAM" id="MobiDB-lite"/>
    </source>
</evidence>
<dbReference type="GO" id="GO:0005737">
    <property type="term" value="C:cytoplasm"/>
    <property type="evidence" value="ECO:0007669"/>
    <property type="project" value="UniProtKB-SubCell"/>
</dbReference>
<keyword evidence="8 12" id="KW-0067">ATP-binding</keyword>
<dbReference type="Pfam" id="PF23493">
    <property type="entry name" value="CysS_C"/>
    <property type="match status" value="1"/>
</dbReference>
<dbReference type="InterPro" id="IPR014729">
    <property type="entry name" value="Rossmann-like_a/b/a_fold"/>
</dbReference>
<comment type="similarity">
    <text evidence="2 12">Belongs to the class-I aminoacyl-tRNA synthetase family.</text>
</comment>
<dbReference type="GO" id="GO:0005524">
    <property type="term" value="F:ATP binding"/>
    <property type="evidence" value="ECO:0007669"/>
    <property type="project" value="UniProtKB-UniRule"/>
</dbReference>
<comment type="subcellular location">
    <subcellularLocation>
        <location evidence="1 12">Cytoplasm</location>
    </subcellularLocation>
</comment>
<evidence type="ECO:0000256" key="6">
    <source>
        <dbReference type="ARBA" id="ARBA00022741"/>
    </source>
</evidence>
<name>A0A7D5KM94_9EURY</name>
<evidence type="ECO:0000313" key="15">
    <source>
        <dbReference type="EMBL" id="QLG27522.1"/>
    </source>
</evidence>
<feature type="binding site" evidence="12">
    <location>
        <position position="228"/>
    </location>
    <ligand>
        <name>Zn(2+)</name>
        <dbReference type="ChEBI" id="CHEBI:29105"/>
    </ligand>
</feature>
<keyword evidence="9 12" id="KW-0648">Protein biosynthesis</keyword>
<dbReference type="GO" id="GO:0008270">
    <property type="term" value="F:zinc ion binding"/>
    <property type="evidence" value="ECO:0007669"/>
    <property type="project" value="UniProtKB-UniRule"/>
</dbReference>
<dbReference type="NCBIfam" id="TIGR00435">
    <property type="entry name" value="cysS"/>
    <property type="match status" value="1"/>
</dbReference>
<dbReference type="InterPro" id="IPR015803">
    <property type="entry name" value="Cys-tRNA-ligase"/>
</dbReference>
<dbReference type="PANTHER" id="PTHR10890:SF3">
    <property type="entry name" value="CYSTEINE--TRNA LIGASE, CYTOPLASMIC"/>
    <property type="match status" value="1"/>
</dbReference>
<evidence type="ECO:0000256" key="9">
    <source>
        <dbReference type="ARBA" id="ARBA00022917"/>
    </source>
</evidence>
<feature type="binding site" evidence="12">
    <location>
        <position position="257"/>
    </location>
    <ligand>
        <name>Zn(2+)</name>
        <dbReference type="ChEBI" id="CHEBI:29105"/>
    </ligand>
</feature>
<dbReference type="GeneID" id="56028794"/>
<dbReference type="Gene3D" id="1.20.120.1910">
    <property type="entry name" value="Cysteine-tRNA ligase, C-terminal anti-codon recognition domain"/>
    <property type="match status" value="1"/>
</dbReference>
<evidence type="ECO:0000256" key="3">
    <source>
        <dbReference type="ARBA" id="ARBA00022490"/>
    </source>
</evidence>